<dbReference type="OrthoDB" id="67700at2759"/>
<dbReference type="ChiTaRS" id="SYT9">
    <property type="organism name" value="human"/>
</dbReference>
<organism evidence="1">
    <name type="scientific">Homo sapiens</name>
    <name type="common">Human</name>
    <dbReference type="NCBI Taxonomy" id="9606"/>
    <lineage>
        <taxon>Eukaryota</taxon>
        <taxon>Metazoa</taxon>
        <taxon>Chordata</taxon>
        <taxon>Craniata</taxon>
        <taxon>Vertebrata</taxon>
        <taxon>Euteleostomi</taxon>
        <taxon>Mammalia</taxon>
        <taxon>Eutheria</taxon>
        <taxon>Euarchontoglires</taxon>
        <taxon>Primates</taxon>
        <taxon>Haplorrhini</taxon>
        <taxon>Catarrhini</taxon>
        <taxon>Hominidae</taxon>
        <taxon>Homo</taxon>
    </lineage>
</organism>
<dbReference type="AlphaFoldDB" id="L8ECP0"/>
<gene>
    <name evidence="1" type="primary">SYT9</name>
</gene>
<name>L8ECP0_HUMAN</name>
<proteinExistence type="predicted"/>
<protein>
    <submittedName>
        <fullName evidence="1">Alternative protein SYT9</fullName>
    </submittedName>
</protein>
<evidence type="ECO:0000313" key="1">
    <source>
        <dbReference type="EMBL" id="CCQ43902.1"/>
    </source>
</evidence>
<dbReference type="EMBL" id="HF584405">
    <property type="protein sequence ID" value="CCQ43902.1"/>
    <property type="molecule type" value="Genomic_DNA"/>
</dbReference>
<sequence>MELTGRRKDRYTSSESSHCPSCLVLYKKLYFDGRSKKAIGLCL</sequence>
<reference evidence="1" key="1">
    <citation type="journal article" date="2013" name="PLoS ONE">
        <title>Direct detection of alternative open reading frames translation products in human significantly expands the proteome.</title>
        <authorList>
            <person name="Vanderperre B."/>
            <person name="Lucier J.-F."/>
            <person name="Motard J."/>
            <person name="Tremblay G."/>
            <person name="Vanderperre S."/>
            <person name="Wisztorski M."/>
            <person name="Salzet M."/>
            <person name="Boisvert F.-M."/>
            <person name="Roucou X."/>
        </authorList>
    </citation>
    <scope>NUCLEOTIDE SEQUENCE</scope>
</reference>
<accession>L8ECP0</accession>